<keyword evidence="1" id="KW-1133">Transmembrane helix</keyword>
<protein>
    <submittedName>
        <fullName evidence="2">Uncharacterized protein</fullName>
    </submittedName>
</protein>
<dbReference type="Proteomes" id="UP000176998">
    <property type="component" value="Unassembled WGS sequence"/>
</dbReference>
<proteinExistence type="predicted"/>
<dbReference type="GeneID" id="34564403"/>
<keyword evidence="3" id="KW-1185">Reference proteome</keyword>
<evidence type="ECO:0000313" key="3">
    <source>
        <dbReference type="Proteomes" id="UP000176998"/>
    </source>
</evidence>
<accession>A0A1G4AWG7</accession>
<reference evidence="2 3" key="1">
    <citation type="submission" date="2016-09" db="EMBL/GenBank/DDBJ databases">
        <authorList>
            <person name="Capua I."/>
            <person name="De Benedictis P."/>
            <person name="Joannis T."/>
            <person name="Lombin L.H."/>
            <person name="Cattoli G."/>
        </authorList>
    </citation>
    <scope>NUCLEOTIDE SEQUENCE [LARGE SCALE GENOMIC DNA]</scope>
    <source>
        <strain evidence="2 3">IMI 309357</strain>
    </source>
</reference>
<evidence type="ECO:0000313" key="2">
    <source>
        <dbReference type="EMBL" id="OHE93402.1"/>
    </source>
</evidence>
<comment type="caution">
    <text evidence="2">The sequence shown here is derived from an EMBL/GenBank/DDBJ whole genome shotgun (WGS) entry which is preliminary data.</text>
</comment>
<gene>
    <name evidence="2" type="ORF">CORC01_11267</name>
</gene>
<name>A0A1G4AWG7_9PEZI</name>
<keyword evidence="1" id="KW-0472">Membrane</keyword>
<organism evidence="2 3">
    <name type="scientific">Colletotrichum orchidophilum</name>
    <dbReference type="NCBI Taxonomy" id="1209926"/>
    <lineage>
        <taxon>Eukaryota</taxon>
        <taxon>Fungi</taxon>
        <taxon>Dikarya</taxon>
        <taxon>Ascomycota</taxon>
        <taxon>Pezizomycotina</taxon>
        <taxon>Sordariomycetes</taxon>
        <taxon>Hypocreomycetidae</taxon>
        <taxon>Glomerellales</taxon>
        <taxon>Glomerellaceae</taxon>
        <taxon>Colletotrichum</taxon>
    </lineage>
</organism>
<sequence>MRAFHDEARIFTDLYRKYTCGNNFVQPLSDIQALFIFISSWVYMMSLS</sequence>
<evidence type="ECO:0000256" key="1">
    <source>
        <dbReference type="SAM" id="Phobius"/>
    </source>
</evidence>
<dbReference type="EMBL" id="MJBS01000120">
    <property type="protein sequence ID" value="OHE93402.1"/>
    <property type="molecule type" value="Genomic_DNA"/>
</dbReference>
<dbReference type="AlphaFoldDB" id="A0A1G4AWG7"/>
<keyword evidence="1" id="KW-0812">Transmembrane</keyword>
<feature type="transmembrane region" description="Helical" evidence="1">
    <location>
        <begin position="24"/>
        <end position="44"/>
    </location>
</feature>
<dbReference type="RefSeq" id="XP_022470567.1">
    <property type="nucleotide sequence ID" value="XM_022622893.1"/>
</dbReference>